<feature type="transmembrane region" description="Helical" evidence="1">
    <location>
        <begin position="20"/>
        <end position="39"/>
    </location>
</feature>
<gene>
    <name evidence="3" type="ORF">BKA19_2101</name>
</gene>
<evidence type="ECO:0000313" key="3">
    <source>
        <dbReference type="EMBL" id="RZU32406.1"/>
    </source>
</evidence>
<dbReference type="Pfam" id="PF01970">
    <property type="entry name" value="TctA"/>
    <property type="match status" value="1"/>
</dbReference>
<keyword evidence="1" id="KW-0472">Membrane</keyword>
<feature type="transmembrane region" description="Helical" evidence="1">
    <location>
        <begin position="147"/>
        <end position="164"/>
    </location>
</feature>
<feature type="domain" description="DUF112" evidence="2">
    <location>
        <begin position="20"/>
        <end position="438"/>
    </location>
</feature>
<dbReference type="PANTHER" id="PTHR35342">
    <property type="entry name" value="TRICARBOXYLIC TRANSPORT PROTEIN"/>
    <property type="match status" value="1"/>
</dbReference>
<feature type="transmembrane region" description="Helical" evidence="1">
    <location>
        <begin position="200"/>
        <end position="221"/>
    </location>
</feature>
<name>A0A4V2G2B0_9ACTN</name>
<evidence type="ECO:0000313" key="4">
    <source>
        <dbReference type="Proteomes" id="UP000292507"/>
    </source>
</evidence>
<feature type="transmembrane region" description="Helical" evidence="1">
    <location>
        <begin position="46"/>
        <end position="69"/>
    </location>
</feature>
<feature type="transmembrane region" description="Helical" evidence="1">
    <location>
        <begin position="466"/>
        <end position="485"/>
    </location>
</feature>
<dbReference type="Proteomes" id="UP000292507">
    <property type="component" value="Unassembled WGS sequence"/>
</dbReference>
<organism evidence="3 4">
    <name type="scientific">Blastococcus saxobsidens</name>
    <dbReference type="NCBI Taxonomy" id="138336"/>
    <lineage>
        <taxon>Bacteria</taxon>
        <taxon>Bacillati</taxon>
        <taxon>Actinomycetota</taxon>
        <taxon>Actinomycetes</taxon>
        <taxon>Geodermatophilales</taxon>
        <taxon>Geodermatophilaceae</taxon>
        <taxon>Blastococcus</taxon>
    </lineage>
</organism>
<dbReference type="EMBL" id="SHKV01000001">
    <property type="protein sequence ID" value="RZU32406.1"/>
    <property type="molecule type" value="Genomic_DNA"/>
</dbReference>
<keyword evidence="1" id="KW-1133">Transmembrane helix</keyword>
<reference evidence="3 4" key="1">
    <citation type="submission" date="2019-02" db="EMBL/GenBank/DDBJ databases">
        <title>Sequencing the genomes of 1000 actinobacteria strains.</title>
        <authorList>
            <person name="Klenk H.-P."/>
        </authorList>
    </citation>
    <scope>NUCLEOTIDE SEQUENCE [LARGE SCALE GENOMIC DNA]</scope>
    <source>
        <strain evidence="3 4">DSM 44509</strain>
    </source>
</reference>
<accession>A0A4V2G2B0</accession>
<sequence length="540" mass="56369">MGAIGELINGFGTALSPENLLYAFLGVLLGTAIGVLPGIGPAMTLALLLPLTYALPVTSALIMFAGIYYGGMYGGSTTSILLNTPGESASVVTAIEGNKMAKRGRAAQALATAAIGSFVAGTIATLLLALLGPVVARVALQVGQADFFALILLAFIAVTSVLGSSRVRGLAALGLGLTIGLVGIDATSGQQRLTFGIPELADGIDIVIVAVGLFAVGEALWTAAHLRRAPVQVIPVGTARMNREDWSRSWKPWLRGTAIGFPFGAVPAGGAEIPTFLSYVTERKLSKHPEEFGHGAIEGVAGPEATNNASAAGGLVPLLTLGLPTTATAAILLVAIQTYGIEPGPRLFDTEPVLVWGLIASLFIGNTMLLILNLPLAPLWAKLLQIPRTYLYAGILFFSALGAYAVNASPFDLFLLLAIGGLGFMMRRYGLPVLPAIIGVILGPFAEERLRTALQISNGDLGGLITPFSTVIYVLIALILLWPLVRRFLPSKARVPVLSEAAHEVEEAHSHHGLTNAVSVERHVGDEVREKPDPGVPDGR</sequence>
<feature type="transmembrane region" description="Helical" evidence="1">
    <location>
        <begin position="353"/>
        <end position="372"/>
    </location>
</feature>
<keyword evidence="1" id="KW-0812">Transmembrane</keyword>
<protein>
    <submittedName>
        <fullName evidence="3">Putative tricarboxylic transport membrane protein</fullName>
    </submittedName>
</protein>
<proteinExistence type="predicted"/>
<evidence type="ECO:0000259" key="2">
    <source>
        <dbReference type="Pfam" id="PF01970"/>
    </source>
</evidence>
<dbReference type="RefSeq" id="WP_104530490.1">
    <property type="nucleotide sequence ID" value="NZ_POQT01000057.1"/>
</dbReference>
<dbReference type="AlphaFoldDB" id="A0A4V2G2B0"/>
<feature type="transmembrane region" description="Helical" evidence="1">
    <location>
        <begin position="109"/>
        <end position="135"/>
    </location>
</feature>
<dbReference type="OrthoDB" id="9781349at2"/>
<feature type="transmembrane region" description="Helical" evidence="1">
    <location>
        <begin position="392"/>
        <end position="417"/>
    </location>
</feature>
<feature type="transmembrane region" description="Helical" evidence="1">
    <location>
        <begin position="318"/>
        <end position="341"/>
    </location>
</feature>
<dbReference type="PANTHER" id="PTHR35342:SF5">
    <property type="entry name" value="TRICARBOXYLIC TRANSPORT PROTEIN"/>
    <property type="match status" value="1"/>
</dbReference>
<evidence type="ECO:0000256" key="1">
    <source>
        <dbReference type="SAM" id="Phobius"/>
    </source>
</evidence>
<feature type="transmembrane region" description="Helical" evidence="1">
    <location>
        <begin position="170"/>
        <end position="188"/>
    </location>
</feature>
<comment type="caution">
    <text evidence="3">The sequence shown here is derived from an EMBL/GenBank/DDBJ whole genome shotgun (WGS) entry which is preliminary data.</text>
</comment>
<keyword evidence="4" id="KW-1185">Reference proteome</keyword>
<dbReference type="InterPro" id="IPR002823">
    <property type="entry name" value="DUF112_TM"/>
</dbReference>